<proteinExistence type="predicted"/>
<keyword evidence="1" id="KW-0472">Membrane</keyword>
<organism evidence="2 3">
    <name type="scientific">Ecytonucleospora hepatopenaei</name>
    <dbReference type="NCBI Taxonomy" id="646526"/>
    <lineage>
        <taxon>Eukaryota</taxon>
        <taxon>Fungi</taxon>
        <taxon>Fungi incertae sedis</taxon>
        <taxon>Microsporidia</taxon>
        <taxon>Enterocytozoonidae</taxon>
        <taxon>Ecytonucleospora</taxon>
    </lineage>
</organism>
<sequence length="153" mass="17931">MYNEIKDNEYEIIENIKEENSEYEVIENIKEDNEEIQKDNDKINVNEDSGDSSVDMDVFIAKNILKRENTRKKANLHRIPTEHKKYTVKPLEEMRPRLTETFNSACVEDKIYVIPHKKIDLAENVRKNGLITLCISGGMFIGCSVMYLVYKLR</sequence>
<gene>
    <name evidence="2" type="ORF">EHP00_1862</name>
</gene>
<feature type="transmembrane region" description="Helical" evidence="1">
    <location>
        <begin position="130"/>
        <end position="150"/>
    </location>
</feature>
<keyword evidence="3" id="KW-1185">Reference proteome</keyword>
<name>A0A1W0E3A1_9MICR</name>
<dbReference type="Proteomes" id="UP000192758">
    <property type="component" value="Unassembled WGS sequence"/>
</dbReference>
<evidence type="ECO:0000256" key="1">
    <source>
        <dbReference type="SAM" id="Phobius"/>
    </source>
</evidence>
<dbReference type="VEuPathDB" id="MicrosporidiaDB:EHP00_1862"/>
<accession>A0A1W0E3A1</accession>
<dbReference type="EMBL" id="MNPJ01000026">
    <property type="protein sequence ID" value="OQS53689.1"/>
    <property type="molecule type" value="Genomic_DNA"/>
</dbReference>
<evidence type="ECO:0000313" key="3">
    <source>
        <dbReference type="Proteomes" id="UP000192758"/>
    </source>
</evidence>
<comment type="caution">
    <text evidence="2">The sequence shown here is derived from an EMBL/GenBank/DDBJ whole genome shotgun (WGS) entry which is preliminary data.</text>
</comment>
<protein>
    <submittedName>
        <fullName evidence="2">Uncharacterized protein</fullName>
    </submittedName>
</protein>
<keyword evidence="1" id="KW-0812">Transmembrane</keyword>
<evidence type="ECO:0000313" key="2">
    <source>
        <dbReference type="EMBL" id="OQS53689.1"/>
    </source>
</evidence>
<reference evidence="2 3" key="1">
    <citation type="journal article" date="2017" name="Environ. Microbiol.">
        <title>Decay of the glycolytic pathway and adaptation to intranuclear parasitism within Enterocytozoonidae microsporidia.</title>
        <authorList>
            <person name="Wiredu Boakye D."/>
            <person name="Jaroenlak P."/>
            <person name="Prachumwat A."/>
            <person name="Williams T.A."/>
            <person name="Bateman K.S."/>
            <person name="Itsathitphaisarn O."/>
            <person name="Sritunyalucksana K."/>
            <person name="Paszkiewicz K.H."/>
            <person name="Moore K.A."/>
            <person name="Stentiford G.D."/>
            <person name="Williams B.A."/>
        </authorList>
    </citation>
    <scope>NUCLEOTIDE SEQUENCE [LARGE SCALE GENOMIC DNA]</scope>
    <source>
        <strain evidence="2 3">TH1</strain>
    </source>
</reference>
<keyword evidence="1" id="KW-1133">Transmembrane helix</keyword>
<dbReference type="AlphaFoldDB" id="A0A1W0E3A1"/>